<reference evidence="1" key="1">
    <citation type="submission" date="2022-03" db="EMBL/GenBank/DDBJ databases">
        <title>Genomic analyses of argali, domestic sheep and their hybrids provide insights into chromosomal evolution, heterosis and genetic basis of agronomic traits.</title>
        <authorList>
            <person name="Li M."/>
        </authorList>
    </citation>
    <scope>NUCLEOTIDE SEQUENCE</scope>
    <source>
        <strain evidence="1">CAU-MHL-2022a</strain>
        <tissue evidence="1">Skin</tissue>
    </source>
</reference>
<dbReference type="EMBL" id="JAKZEL010000015">
    <property type="protein sequence ID" value="KAI4536980.1"/>
    <property type="molecule type" value="Genomic_DNA"/>
</dbReference>
<organism evidence="1 2">
    <name type="scientific">Ovis ammon polii</name>
    <dbReference type="NCBI Taxonomy" id="230172"/>
    <lineage>
        <taxon>Eukaryota</taxon>
        <taxon>Metazoa</taxon>
        <taxon>Chordata</taxon>
        <taxon>Craniata</taxon>
        <taxon>Vertebrata</taxon>
        <taxon>Euteleostomi</taxon>
        <taxon>Mammalia</taxon>
        <taxon>Eutheria</taxon>
        <taxon>Laurasiatheria</taxon>
        <taxon>Artiodactyla</taxon>
        <taxon>Ruminantia</taxon>
        <taxon>Pecora</taxon>
        <taxon>Bovidae</taxon>
        <taxon>Caprinae</taxon>
        <taxon>Ovis</taxon>
    </lineage>
</organism>
<evidence type="ECO:0000313" key="1">
    <source>
        <dbReference type="EMBL" id="KAI4536980.1"/>
    </source>
</evidence>
<sequence length="116" mass="12830">MNRQAESVHVWVRAQSCPTLCDPMDYSPPGSSMELSRQGYLSGFLFPPPGDLPGQEIESTSLVSPALAGGFFTYVSPRKPKLNAHFCQLFLEKALENCMTVVLPLPPNKIYQARKT</sequence>
<accession>A0AAD4Y455</accession>
<name>A0AAD4Y455_OVIAM</name>
<evidence type="ECO:0000313" key="2">
    <source>
        <dbReference type="Proteomes" id="UP001214576"/>
    </source>
</evidence>
<dbReference type="AlphaFoldDB" id="A0AAD4Y455"/>
<dbReference type="Proteomes" id="UP001214576">
    <property type="component" value="Unassembled WGS sequence"/>
</dbReference>
<comment type="caution">
    <text evidence="1">The sequence shown here is derived from an EMBL/GenBank/DDBJ whole genome shotgun (WGS) entry which is preliminary data.</text>
</comment>
<proteinExistence type="predicted"/>
<keyword evidence="2" id="KW-1185">Reference proteome</keyword>
<gene>
    <name evidence="1" type="ORF">MG293_013183</name>
</gene>
<protein>
    <submittedName>
        <fullName evidence="1">Uncharacterized protein</fullName>
    </submittedName>
</protein>